<organism evidence="3 4">
    <name type="scientific">Penicillium alfredii</name>
    <dbReference type="NCBI Taxonomy" id="1506179"/>
    <lineage>
        <taxon>Eukaryota</taxon>
        <taxon>Fungi</taxon>
        <taxon>Dikarya</taxon>
        <taxon>Ascomycota</taxon>
        <taxon>Pezizomycotina</taxon>
        <taxon>Eurotiomycetes</taxon>
        <taxon>Eurotiomycetidae</taxon>
        <taxon>Eurotiales</taxon>
        <taxon>Aspergillaceae</taxon>
        <taxon>Penicillium</taxon>
    </lineage>
</organism>
<dbReference type="InterPro" id="IPR038356">
    <property type="entry name" value="Tma16_sf"/>
</dbReference>
<dbReference type="OrthoDB" id="270284at2759"/>
<comment type="caution">
    <text evidence="3">The sequence shown here is derived from an EMBL/GenBank/DDBJ whole genome shotgun (WGS) entry which is preliminary data.</text>
</comment>
<dbReference type="GeneID" id="81390554"/>
<reference evidence="3" key="2">
    <citation type="journal article" date="2023" name="IMA Fungus">
        <title>Comparative genomic study of the Penicillium genus elucidates a diverse pangenome and 15 lateral gene transfer events.</title>
        <authorList>
            <person name="Petersen C."/>
            <person name="Sorensen T."/>
            <person name="Nielsen M.R."/>
            <person name="Sondergaard T.E."/>
            <person name="Sorensen J.L."/>
            <person name="Fitzpatrick D.A."/>
            <person name="Frisvad J.C."/>
            <person name="Nielsen K.L."/>
        </authorList>
    </citation>
    <scope>NUCLEOTIDE SEQUENCE</scope>
    <source>
        <strain evidence="3">IBT 34128</strain>
    </source>
</reference>
<evidence type="ECO:0000256" key="2">
    <source>
        <dbReference type="SAM" id="MobiDB-lite"/>
    </source>
</evidence>
<name>A0A9W9GAA3_9EURO</name>
<dbReference type="Proteomes" id="UP001141434">
    <property type="component" value="Unassembled WGS sequence"/>
</dbReference>
<dbReference type="Pfam" id="PF11176">
    <property type="entry name" value="Tma16"/>
    <property type="match status" value="1"/>
</dbReference>
<feature type="compositionally biased region" description="Basic and acidic residues" evidence="2">
    <location>
        <begin position="125"/>
        <end position="142"/>
    </location>
</feature>
<dbReference type="GO" id="GO:0005634">
    <property type="term" value="C:nucleus"/>
    <property type="evidence" value="ECO:0007669"/>
    <property type="project" value="TreeGrafter"/>
</dbReference>
<dbReference type="PANTHER" id="PTHR13349">
    <property type="entry name" value="TRANSLATION MACHINERY-ASSOCIATED PROTEIN 16"/>
    <property type="match status" value="1"/>
</dbReference>
<keyword evidence="4" id="KW-1185">Reference proteome</keyword>
<protein>
    <submittedName>
        <fullName evidence="3">Translation machinery-associated protein 16</fullName>
    </submittedName>
</protein>
<dbReference type="PANTHER" id="PTHR13349:SF2">
    <property type="entry name" value="TRANSLATION MACHINERY-ASSOCIATED PROTEIN 16"/>
    <property type="match status" value="1"/>
</dbReference>
<gene>
    <name evidence="3" type="ORF">NUU61_000803</name>
</gene>
<dbReference type="Gene3D" id="1.20.1440.170">
    <property type="entry name" value="Translation machinery-associated protein 16-like"/>
    <property type="match status" value="1"/>
</dbReference>
<evidence type="ECO:0000256" key="1">
    <source>
        <dbReference type="ARBA" id="ARBA00034127"/>
    </source>
</evidence>
<dbReference type="RefSeq" id="XP_056516236.1">
    <property type="nucleotide sequence ID" value="XM_056651386.1"/>
</dbReference>
<sequence>MPRTLQKVHKHISKKRGVVEALHENSRDAQRLRRAGARDERLSRHAATTLKARQPYVDRIEYFHNAVQTVSEPLSDSGLAEIIVKYAITTPDARSFTHMRSRYINRDADEIEQLQKERRKGRPPSRREEALKQRTQTEDKEFNTGFWMPDLGDQDVLTALKIWNGEWSGLSTLKFIRLRKDAGKQTSTFPPKGMS</sequence>
<dbReference type="EMBL" id="JAPMSZ010000001">
    <property type="protein sequence ID" value="KAJ5115044.1"/>
    <property type="molecule type" value="Genomic_DNA"/>
</dbReference>
<comment type="similarity">
    <text evidence="1">Belongs to the TMA16 family.</text>
</comment>
<evidence type="ECO:0000313" key="4">
    <source>
        <dbReference type="Proteomes" id="UP001141434"/>
    </source>
</evidence>
<reference evidence="3" key="1">
    <citation type="submission" date="2022-11" db="EMBL/GenBank/DDBJ databases">
        <authorList>
            <person name="Petersen C."/>
        </authorList>
    </citation>
    <scope>NUCLEOTIDE SEQUENCE</scope>
    <source>
        <strain evidence="3">IBT 34128</strain>
    </source>
</reference>
<feature type="region of interest" description="Disordered" evidence="2">
    <location>
        <begin position="115"/>
        <end position="145"/>
    </location>
</feature>
<proteinExistence type="inferred from homology"/>
<evidence type="ECO:0000313" key="3">
    <source>
        <dbReference type="EMBL" id="KAJ5115044.1"/>
    </source>
</evidence>
<dbReference type="AlphaFoldDB" id="A0A9W9GAA3"/>
<accession>A0A9W9GAA3</accession>
<dbReference type="InterPro" id="IPR021346">
    <property type="entry name" value="Tma16"/>
</dbReference>